<dbReference type="Pfam" id="PF00499">
    <property type="entry name" value="Oxidored_q3"/>
    <property type="match status" value="1"/>
</dbReference>
<proteinExistence type="inferred from homology"/>
<evidence type="ECO:0000313" key="3">
    <source>
        <dbReference type="EMBL" id="GLC27257.1"/>
    </source>
</evidence>
<evidence type="ECO:0000256" key="1">
    <source>
        <dbReference type="ARBA" id="ARBA00005698"/>
    </source>
</evidence>
<dbReference type="GO" id="GO:0048038">
    <property type="term" value="F:quinone binding"/>
    <property type="evidence" value="ECO:0007669"/>
    <property type="project" value="UniProtKB-UniRule"/>
</dbReference>
<dbReference type="EC" id="7.1.1.-" evidence="2"/>
<feature type="transmembrane region" description="Helical" evidence="2">
    <location>
        <begin position="32"/>
        <end position="50"/>
    </location>
</feature>
<dbReference type="RefSeq" id="WP_284351701.1">
    <property type="nucleotide sequence ID" value="NZ_BRXS01000006.1"/>
</dbReference>
<dbReference type="PANTHER" id="PTHR33269">
    <property type="entry name" value="NADH-UBIQUINONE OXIDOREDUCTASE CHAIN 6"/>
    <property type="match status" value="1"/>
</dbReference>
<comment type="similarity">
    <text evidence="1 2">Belongs to the complex I subunit 6 family.</text>
</comment>
<dbReference type="EMBL" id="BRXS01000006">
    <property type="protein sequence ID" value="GLC27257.1"/>
    <property type="molecule type" value="Genomic_DNA"/>
</dbReference>
<dbReference type="AlphaFoldDB" id="A0AA37QBI5"/>
<comment type="caution">
    <text evidence="3">The sequence shown here is derived from an EMBL/GenBank/DDBJ whole genome shotgun (WGS) entry which is preliminary data.</text>
</comment>
<dbReference type="PANTHER" id="PTHR33269:SF17">
    <property type="entry name" value="NADH-UBIQUINONE OXIDOREDUCTASE CHAIN 6"/>
    <property type="match status" value="1"/>
</dbReference>
<evidence type="ECO:0000313" key="4">
    <source>
        <dbReference type="Proteomes" id="UP001161325"/>
    </source>
</evidence>
<keyword evidence="2" id="KW-1133">Transmembrane helix</keyword>
<dbReference type="InterPro" id="IPR042106">
    <property type="entry name" value="Nuo/plastoQ_OxRdtase_6_NuoJ"/>
</dbReference>
<comment type="subcellular location">
    <subcellularLocation>
        <location evidence="2">Cell membrane</location>
        <topology evidence="2">Multi-pass membrane protein</topology>
    </subcellularLocation>
</comment>
<sequence length="170" mass="18279">MSLLYQFHFYLFGLLAVASSILFITRKSPVAAALWLVSTMFALAAEYIMLDAQFVGAIQVLVYAGAIMVVFLFVVMLLNLGSADIAADFRENKVRLGAGAVGIVLLAMLLSLSNLRLPVIEPVTVRETNVVAPVAEALFTEHLLAFEVTSILLLAALVGAVVLAKRRGRA</sequence>
<dbReference type="GO" id="GO:0008137">
    <property type="term" value="F:NADH dehydrogenase (ubiquinone) activity"/>
    <property type="evidence" value="ECO:0007669"/>
    <property type="project" value="UniProtKB-UniRule"/>
</dbReference>
<gene>
    <name evidence="3" type="primary">nuoJ</name>
    <name evidence="3" type="ORF">rosag_37700</name>
</gene>
<keyword evidence="2" id="KW-0520">NAD</keyword>
<comment type="catalytic activity">
    <reaction evidence="2">
        <text>a quinone + NADH + 5 H(+)(in) = a quinol + NAD(+) + 4 H(+)(out)</text>
        <dbReference type="Rhea" id="RHEA:57888"/>
        <dbReference type="ChEBI" id="CHEBI:15378"/>
        <dbReference type="ChEBI" id="CHEBI:24646"/>
        <dbReference type="ChEBI" id="CHEBI:57540"/>
        <dbReference type="ChEBI" id="CHEBI:57945"/>
        <dbReference type="ChEBI" id="CHEBI:132124"/>
    </reaction>
</comment>
<name>A0AA37QBI5_9BACT</name>
<dbReference type="GO" id="GO:0005886">
    <property type="term" value="C:plasma membrane"/>
    <property type="evidence" value="ECO:0007669"/>
    <property type="project" value="UniProtKB-SubCell"/>
</dbReference>
<keyword evidence="2" id="KW-1003">Cell membrane</keyword>
<keyword evidence="2" id="KW-0472">Membrane</keyword>
<feature type="transmembrane region" description="Helical" evidence="2">
    <location>
        <begin position="56"/>
        <end position="82"/>
    </location>
</feature>
<dbReference type="Proteomes" id="UP001161325">
    <property type="component" value="Unassembled WGS sequence"/>
</dbReference>
<dbReference type="Gene3D" id="1.20.120.1200">
    <property type="entry name" value="NADH-ubiquinone/plastoquinone oxidoreductase chain 6, subunit NuoJ"/>
    <property type="match status" value="1"/>
</dbReference>
<organism evidence="3 4">
    <name type="scientific">Roseisolibacter agri</name>
    <dbReference type="NCBI Taxonomy" id="2014610"/>
    <lineage>
        <taxon>Bacteria</taxon>
        <taxon>Pseudomonadati</taxon>
        <taxon>Gemmatimonadota</taxon>
        <taxon>Gemmatimonadia</taxon>
        <taxon>Gemmatimonadales</taxon>
        <taxon>Gemmatimonadaceae</taxon>
        <taxon>Roseisolibacter</taxon>
    </lineage>
</organism>
<keyword evidence="4" id="KW-1185">Reference proteome</keyword>
<feature type="transmembrane region" description="Helical" evidence="2">
    <location>
        <begin position="6"/>
        <end position="25"/>
    </location>
</feature>
<evidence type="ECO:0000256" key="2">
    <source>
        <dbReference type="RuleBase" id="RU004429"/>
    </source>
</evidence>
<reference evidence="3" key="1">
    <citation type="submission" date="2022-08" db="EMBL/GenBank/DDBJ databases">
        <title>Draft genome sequencing of Roseisolibacter agri AW1220.</title>
        <authorList>
            <person name="Tobiishi Y."/>
            <person name="Tonouchi A."/>
        </authorList>
    </citation>
    <scope>NUCLEOTIDE SEQUENCE</scope>
    <source>
        <strain evidence="3">AW1220</strain>
    </source>
</reference>
<keyword evidence="2" id="KW-0812">Transmembrane</keyword>
<accession>A0AA37QBI5</accession>
<dbReference type="InterPro" id="IPR001457">
    <property type="entry name" value="NADH_UbQ/plastoQ_OxRdtase_su6"/>
</dbReference>
<feature type="transmembrane region" description="Helical" evidence="2">
    <location>
        <begin position="143"/>
        <end position="164"/>
    </location>
</feature>
<comment type="function">
    <text evidence="2">NDH-1 shuttles electrons from NADH, via FMN and iron-sulfur (Fe-S) centers, to quinones in the respiratory chain. Couples the redox reaction to proton translocation (for every two electrons transferred, four hydrogen ions are translocated across the cytoplasmic membrane), and thus conserves the redox energy in a proton gradient.</text>
</comment>
<protein>
    <recommendedName>
        <fullName evidence="2">NADH-quinone oxidoreductase subunit J</fullName>
        <ecNumber evidence="2">7.1.1.-</ecNumber>
    </recommendedName>
</protein>
<keyword evidence="2" id="KW-0874">Quinone</keyword>
<feature type="transmembrane region" description="Helical" evidence="2">
    <location>
        <begin position="94"/>
        <end position="112"/>
    </location>
</feature>